<accession>K1QQB0</accession>
<name>K1QQB0_MAGGI</name>
<proteinExistence type="predicted"/>
<reference evidence="1" key="1">
    <citation type="journal article" date="2012" name="Nature">
        <title>The oyster genome reveals stress adaptation and complexity of shell formation.</title>
        <authorList>
            <person name="Zhang G."/>
            <person name="Fang X."/>
            <person name="Guo X."/>
            <person name="Li L."/>
            <person name="Luo R."/>
            <person name="Xu F."/>
            <person name="Yang P."/>
            <person name="Zhang L."/>
            <person name="Wang X."/>
            <person name="Qi H."/>
            <person name="Xiong Z."/>
            <person name="Que H."/>
            <person name="Xie Y."/>
            <person name="Holland P.W."/>
            <person name="Paps J."/>
            <person name="Zhu Y."/>
            <person name="Wu F."/>
            <person name="Chen Y."/>
            <person name="Wang J."/>
            <person name="Peng C."/>
            <person name="Meng J."/>
            <person name="Yang L."/>
            <person name="Liu J."/>
            <person name="Wen B."/>
            <person name="Zhang N."/>
            <person name="Huang Z."/>
            <person name="Zhu Q."/>
            <person name="Feng Y."/>
            <person name="Mount A."/>
            <person name="Hedgecock D."/>
            <person name="Xu Z."/>
            <person name="Liu Y."/>
            <person name="Domazet-Loso T."/>
            <person name="Du Y."/>
            <person name="Sun X."/>
            <person name="Zhang S."/>
            <person name="Liu B."/>
            <person name="Cheng P."/>
            <person name="Jiang X."/>
            <person name="Li J."/>
            <person name="Fan D."/>
            <person name="Wang W."/>
            <person name="Fu W."/>
            <person name="Wang T."/>
            <person name="Wang B."/>
            <person name="Zhang J."/>
            <person name="Peng Z."/>
            <person name="Li Y."/>
            <person name="Li N."/>
            <person name="Wang J."/>
            <person name="Chen M."/>
            <person name="He Y."/>
            <person name="Tan F."/>
            <person name="Song X."/>
            <person name="Zheng Q."/>
            <person name="Huang R."/>
            <person name="Yang H."/>
            <person name="Du X."/>
            <person name="Chen L."/>
            <person name="Yang M."/>
            <person name="Gaffney P.M."/>
            <person name="Wang S."/>
            <person name="Luo L."/>
            <person name="She Z."/>
            <person name="Ming Y."/>
            <person name="Huang W."/>
            <person name="Zhang S."/>
            <person name="Huang B."/>
            <person name="Zhang Y."/>
            <person name="Qu T."/>
            <person name="Ni P."/>
            <person name="Miao G."/>
            <person name="Wang J."/>
            <person name="Wang Q."/>
            <person name="Steinberg C.E."/>
            <person name="Wang H."/>
            <person name="Li N."/>
            <person name="Qian L."/>
            <person name="Zhang G."/>
            <person name="Li Y."/>
            <person name="Yang H."/>
            <person name="Liu X."/>
            <person name="Wang J."/>
            <person name="Yin Y."/>
            <person name="Wang J."/>
        </authorList>
    </citation>
    <scope>NUCLEOTIDE SEQUENCE [LARGE SCALE GENOMIC DNA]</scope>
    <source>
        <strain evidence="1">05x7-T-G4-1.051#20</strain>
    </source>
</reference>
<protein>
    <submittedName>
        <fullName evidence="1">Uncharacterized protein</fullName>
    </submittedName>
</protein>
<gene>
    <name evidence="1" type="ORF">CGI_10015964</name>
</gene>
<dbReference type="AlphaFoldDB" id="K1QQB0"/>
<evidence type="ECO:0000313" key="1">
    <source>
        <dbReference type="EMBL" id="EKC39122.1"/>
    </source>
</evidence>
<sequence length="184" mass="21088">MHKIIFKTKDLEDDNEVNELIREIFDDEELLEEEQKEEEEYEDGNEMWNETRMAIQENGFPHHFMEAELHKYFTTTHGASHSGLKSEVRCILGDTLCGRVCTLGEISWAFPMLCDLGNGIPVWAYLCERDTTHGLKSEVRCILGDKLCGCVCTLGEISWAFPMLCDLGNGIPVWAYLCERDTTQ</sequence>
<dbReference type="HOGENOM" id="CLU_1469604_0_0_1"/>
<dbReference type="EMBL" id="JH818476">
    <property type="protein sequence ID" value="EKC39122.1"/>
    <property type="molecule type" value="Genomic_DNA"/>
</dbReference>
<organism evidence="1">
    <name type="scientific">Magallana gigas</name>
    <name type="common">Pacific oyster</name>
    <name type="synonym">Crassostrea gigas</name>
    <dbReference type="NCBI Taxonomy" id="29159"/>
    <lineage>
        <taxon>Eukaryota</taxon>
        <taxon>Metazoa</taxon>
        <taxon>Spiralia</taxon>
        <taxon>Lophotrochozoa</taxon>
        <taxon>Mollusca</taxon>
        <taxon>Bivalvia</taxon>
        <taxon>Autobranchia</taxon>
        <taxon>Pteriomorphia</taxon>
        <taxon>Ostreida</taxon>
        <taxon>Ostreoidea</taxon>
        <taxon>Ostreidae</taxon>
        <taxon>Magallana</taxon>
    </lineage>
</organism>
<dbReference type="InParanoid" id="K1QQB0"/>